<reference evidence="2" key="1">
    <citation type="submission" date="2020-05" db="EMBL/GenBank/DDBJ databases">
        <title>Mycena genomes resolve the evolution of fungal bioluminescence.</title>
        <authorList>
            <person name="Tsai I.J."/>
        </authorList>
    </citation>
    <scope>NUCLEOTIDE SEQUENCE</scope>
    <source>
        <strain evidence="2">171206Taipei</strain>
    </source>
</reference>
<dbReference type="OrthoDB" id="407609at2759"/>
<gene>
    <name evidence="2" type="ORF">MIND_00602800</name>
</gene>
<dbReference type="GO" id="GO:0008419">
    <property type="term" value="F:RNA lariat debranching enzyme activity"/>
    <property type="evidence" value="ECO:0007669"/>
    <property type="project" value="TreeGrafter"/>
</dbReference>
<dbReference type="InterPro" id="IPR007708">
    <property type="entry name" value="DBR1_C"/>
</dbReference>
<dbReference type="GO" id="GO:0005634">
    <property type="term" value="C:nucleus"/>
    <property type="evidence" value="ECO:0007669"/>
    <property type="project" value="TreeGrafter"/>
</dbReference>
<dbReference type="GeneID" id="59345299"/>
<accession>A0A8H6SST6</accession>
<feature type="domain" description="Lariat debranching enzyme C-terminal" evidence="1">
    <location>
        <begin position="232"/>
        <end position="375"/>
    </location>
</feature>
<dbReference type="Pfam" id="PF05011">
    <property type="entry name" value="DBR1"/>
    <property type="match status" value="1"/>
</dbReference>
<keyword evidence="3" id="KW-1185">Reference proteome</keyword>
<sequence length="383" mass="43218">MRNHQDLQCMAVPDKYKQLGGFHKYYTGEKLAPLLTIIIGGNHEASNYMWELYHGGWLAPNMYYLGAAGCVRVNEIRIAGASGIFKPTDYSRGYFETLPYDRSTLRSVYHIREHAFRKLSLLTPRPQVFLSHDWPQKITEHGDLPGLLKRKGFLADDIRTGKLGSPPLLNLLRTLQPDWWFAAHLHTRFEARVVHEQPAEAMNAVKDEASISALPTNPDEIALSDLDDEVIAPPRNLPQHSTNFLALDKCGGNRQHLEVVDIPTSAKYDPPRLAYDAEWLAISRAMHPFFSLEQRQRAYPSETAVRALVADARSWLADRHDDIEDIEVAKIQRFAMTAPGPGLEDTMGGKRSQPPWYTNAQTVNFCEFLGIQNLVNAPPPVAE</sequence>
<dbReference type="RefSeq" id="XP_037220704.1">
    <property type="nucleotide sequence ID" value="XM_037362783.1"/>
</dbReference>
<dbReference type="EMBL" id="JACAZF010000005">
    <property type="protein sequence ID" value="KAF7303732.1"/>
    <property type="molecule type" value="Genomic_DNA"/>
</dbReference>
<dbReference type="PANTHER" id="PTHR12849">
    <property type="entry name" value="RNA LARIAT DEBRANCHING ENZYME"/>
    <property type="match status" value="1"/>
</dbReference>
<protein>
    <recommendedName>
        <fullName evidence="1">Lariat debranching enzyme C-terminal domain-containing protein</fullName>
    </recommendedName>
</protein>
<dbReference type="AlphaFoldDB" id="A0A8H6SST6"/>
<dbReference type="Proteomes" id="UP000636479">
    <property type="component" value="Unassembled WGS sequence"/>
</dbReference>
<proteinExistence type="predicted"/>
<dbReference type="PANTHER" id="PTHR12849:SF0">
    <property type="entry name" value="LARIAT DEBRANCHING ENZYME"/>
    <property type="match status" value="1"/>
</dbReference>
<name>A0A8H6SST6_9AGAR</name>
<comment type="caution">
    <text evidence="2">The sequence shown here is derived from an EMBL/GenBank/DDBJ whole genome shotgun (WGS) entry which is preliminary data.</text>
</comment>
<evidence type="ECO:0000313" key="2">
    <source>
        <dbReference type="EMBL" id="KAF7303732.1"/>
    </source>
</evidence>
<dbReference type="GO" id="GO:0000398">
    <property type="term" value="P:mRNA splicing, via spliceosome"/>
    <property type="evidence" value="ECO:0007669"/>
    <property type="project" value="TreeGrafter"/>
</dbReference>
<dbReference type="InterPro" id="IPR029052">
    <property type="entry name" value="Metallo-depent_PP-like"/>
</dbReference>
<dbReference type="SUPFAM" id="SSF56300">
    <property type="entry name" value="Metallo-dependent phosphatases"/>
    <property type="match status" value="1"/>
</dbReference>
<evidence type="ECO:0000313" key="3">
    <source>
        <dbReference type="Proteomes" id="UP000636479"/>
    </source>
</evidence>
<evidence type="ECO:0000259" key="1">
    <source>
        <dbReference type="SMART" id="SM01124"/>
    </source>
</evidence>
<organism evidence="2 3">
    <name type="scientific">Mycena indigotica</name>
    <dbReference type="NCBI Taxonomy" id="2126181"/>
    <lineage>
        <taxon>Eukaryota</taxon>
        <taxon>Fungi</taxon>
        <taxon>Dikarya</taxon>
        <taxon>Basidiomycota</taxon>
        <taxon>Agaricomycotina</taxon>
        <taxon>Agaricomycetes</taxon>
        <taxon>Agaricomycetidae</taxon>
        <taxon>Agaricales</taxon>
        <taxon>Marasmiineae</taxon>
        <taxon>Mycenaceae</taxon>
        <taxon>Mycena</taxon>
    </lineage>
</organism>
<dbReference type="SMART" id="SM01124">
    <property type="entry name" value="DBR1"/>
    <property type="match status" value="1"/>
</dbReference>